<keyword evidence="1" id="KW-0175">Coiled coil</keyword>
<evidence type="ECO:0000256" key="2">
    <source>
        <dbReference type="SAM" id="MobiDB-lite"/>
    </source>
</evidence>
<evidence type="ECO:0000313" key="3">
    <source>
        <dbReference type="EMBL" id="TDL23073.1"/>
    </source>
</evidence>
<feature type="region of interest" description="Disordered" evidence="2">
    <location>
        <begin position="249"/>
        <end position="272"/>
    </location>
</feature>
<organism evidence="3 4">
    <name type="scientific">Rickenella mellea</name>
    <dbReference type="NCBI Taxonomy" id="50990"/>
    <lineage>
        <taxon>Eukaryota</taxon>
        <taxon>Fungi</taxon>
        <taxon>Dikarya</taxon>
        <taxon>Basidiomycota</taxon>
        <taxon>Agaricomycotina</taxon>
        <taxon>Agaricomycetes</taxon>
        <taxon>Hymenochaetales</taxon>
        <taxon>Rickenellaceae</taxon>
        <taxon>Rickenella</taxon>
    </lineage>
</organism>
<keyword evidence="4" id="KW-1185">Reference proteome</keyword>
<dbReference type="Proteomes" id="UP000294933">
    <property type="component" value="Unassembled WGS sequence"/>
</dbReference>
<dbReference type="EMBL" id="ML170172">
    <property type="protein sequence ID" value="TDL23073.1"/>
    <property type="molecule type" value="Genomic_DNA"/>
</dbReference>
<dbReference type="VEuPathDB" id="FungiDB:BD410DRAFT_828105"/>
<protein>
    <submittedName>
        <fullName evidence="3">Uncharacterized protein</fullName>
    </submittedName>
</protein>
<gene>
    <name evidence="3" type="ORF">BD410DRAFT_828105</name>
</gene>
<sequence>MALNFKIPPNPQFPYSAAPDCEEASKMIYSFTVKLFTPPACQNKDPASTASERQSLRHQTDRIDIQLRSQAMQVEALRLALELANEQYDELTSSKRHVLQDLDSDESKYLVFWDCAKASRRLELVVQESDSSKHFKIKEDVLRGIAHHLCEAEINENVMVFPFPKKNAARMWSMFNVSFDRVDFNFTDHPDIPQPDWWQQSVSAHHSVADVDADSVTDADVDTNALTDIDAVMDTGTDVDTNEVTDTGTAYAHTDTDTDTDTDVNTNTDADADTDTDAFQIWPAMSERPKKQVEYLLGFQHHWTHSSLHISGSSVLNTLKILKWFSWRLTHIDTLVIDLCWRAMEEAKADDWHIPALGDGSPNLRTICVPFDFLLMPHNLFGNVVNLTVDFSMALGGIKRVYDAFIGLPALQNLVVRSTDSISAEHQFPAADRAAVPRPNGFLPRLKSITFPTYLICPDQLTPRPTLDVKMICEIFSVPTVSSLCIHVYSHIFSVSNNLRNEMEIVDQYFPGLQELSITDNRTEIQHKPAHLFSDLIRSLSDPVWHFRFQNVSCLQLSPVSESVLSPLLDYARQRARKDDNRSGALHRIQLGSSHPHFYYNELRARTWNMAQTEMLIRALNFYVQEVVICAPSSIQCIQ</sequence>
<evidence type="ECO:0000313" key="4">
    <source>
        <dbReference type="Proteomes" id="UP000294933"/>
    </source>
</evidence>
<dbReference type="AlphaFoldDB" id="A0A4Y7Q5Z2"/>
<feature type="coiled-coil region" evidence="1">
    <location>
        <begin position="67"/>
        <end position="94"/>
    </location>
</feature>
<proteinExistence type="predicted"/>
<evidence type="ECO:0000256" key="1">
    <source>
        <dbReference type="SAM" id="Coils"/>
    </source>
</evidence>
<reference evidence="3 4" key="1">
    <citation type="submission" date="2018-06" db="EMBL/GenBank/DDBJ databases">
        <title>A transcriptomic atlas of mushroom development highlights an independent origin of complex multicellularity.</title>
        <authorList>
            <consortium name="DOE Joint Genome Institute"/>
            <person name="Krizsan K."/>
            <person name="Almasi E."/>
            <person name="Merenyi Z."/>
            <person name="Sahu N."/>
            <person name="Viragh M."/>
            <person name="Koszo T."/>
            <person name="Mondo S."/>
            <person name="Kiss B."/>
            <person name="Balint B."/>
            <person name="Kues U."/>
            <person name="Barry K."/>
            <person name="Hegedus J.C."/>
            <person name="Henrissat B."/>
            <person name="Johnson J."/>
            <person name="Lipzen A."/>
            <person name="Ohm R."/>
            <person name="Nagy I."/>
            <person name="Pangilinan J."/>
            <person name="Yan J."/>
            <person name="Xiong Y."/>
            <person name="Grigoriev I.V."/>
            <person name="Hibbett D.S."/>
            <person name="Nagy L.G."/>
        </authorList>
    </citation>
    <scope>NUCLEOTIDE SEQUENCE [LARGE SCALE GENOMIC DNA]</scope>
    <source>
        <strain evidence="3 4">SZMC22713</strain>
    </source>
</reference>
<name>A0A4Y7Q5Z2_9AGAM</name>
<accession>A0A4Y7Q5Z2</accession>